<dbReference type="Gene3D" id="3.40.50.720">
    <property type="entry name" value="NAD(P)-binding Rossmann-like Domain"/>
    <property type="match status" value="1"/>
</dbReference>
<feature type="domain" description="Enoyl reductase (ER)" evidence="1">
    <location>
        <begin position="10"/>
        <end position="320"/>
    </location>
</feature>
<dbReference type="Proteomes" id="UP000297643">
    <property type="component" value="Unassembled WGS sequence"/>
</dbReference>
<dbReference type="CDD" id="cd08267">
    <property type="entry name" value="MDR1"/>
    <property type="match status" value="1"/>
</dbReference>
<comment type="caution">
    <text evidence="2">The sequence shown here is derived from an EMBL/GenBank/DDBJ whole genome shotgun (WGS) entry which is preliminary data.</text>
</comment>
<evidence type="ECO:0000259" key="1">
    <source>
        <dbReference type="SMART" id="SM00829"/>
    </source>
</evidence>
<dbReference type="EMBL" id="SOFM01000045">
    <property type="protein sequence ID" value="TFC00709.1"/>
    <property type="molecule type" value="Genomic_DNA"/>
</dbReference>
<proteinExistence type="predicted"/>
<reference evidence="2 3" key="1">
    <citation type="submission" date="2019-03" db="EMBL/GenBank/DDBJ databases">
        <title>Genomics of glacier-inhabiting Cryobacterium strains.</title>
        <authorList>
            <person name="Liu Q."/>
            <person name="Xin Y.-H."/>
        </authorList>
    </citation>
    <scope>NUCLEOTIDE SEQUENCE [LARGE SCALE GENOMIC DNA]</scope>
    <source>
        <strain evidence="2 3">RHLT2-21</strain>
    </source>
</reference>
<accession>A0A4R8W1E6</accession>
<dbReference type="AlphaFoldDB" id="A0A4R8W1E6"/>
<dbReference type="Gene3D" id="3.90.180.10">
    <property type="entry name" value="Medium-chain alcohol dehydrogenases, catalytic domain"/>
    <property type="match status" value="1"/>
</dbReference>
<dbReference type="InterPro" id="IPR011032">
    <property type="entry name" value="GroES-like_sf"/>
</dbReference>
<dbReference type="Pfam" id="PF08240">
    <property type="entry name" value="ADH_N"/>
    <property type="match status" value="1"/>
</dbReference>
<name>A0A4R8W1E6_9MICO</name>
<dbReference type="InterPro" id="IPR052733">
    <property type="entry name" value="Chloroplast_QOR"/>
</dbReference>
<dbReference type="Pfam" id="PF13602">
    <property type="entry name" value="ADH_zinc_N_2"/>
    <property type="match status" value="1"/>
</dbReference>
<sequence>MSAAVYRRFGSPEVVRIEDAPKPSPGHGEVLVRVRASTVSAADHRARGRTVPAGLGLLSALALGVFRPRKRVLGMDVAGVVEAVGASVTKFAPGDEVIAMLGSRFGGHAEYVCVPQDGAITAKPRNMTFEEAVTLVFGGITAHAFLSRATIAPGAGVLVNGASGAVGTAAVQLAKEMGAHVTAVCTGVNRELVTALGADRVIDYTAEDFLAEGRSYDVIMDCVGNAPFERVGERINRGGALLLVISDLKGMLLAPWHTRRSGKRVTSGNVPRTAEALAQLVRLAESGRFQAVIDRTFDLADIVDAHRYVDAGHKKGNVVLRVAD</sequence>
<dbReference type="InterPro" id="IPR020843">
    <property type="entry name" value="ER"/>
</dbReference>
<dbReference type="InterPro" id="IPR013154">
    <property type="entry name" value="ADH-like_N"/>
</dbReference>
<dbReference type="SMART" id="SM00829">
    <property type="entry name" value="PKS_ER"/>
    <property type="match status" value="1"/>
</dbReference>
<dbReference type="RefSeq" id="WP_134510586.1">
    <property type="nucleotide sequence ID" value="NZ_SOFM01000045.1"/>
</dbReference>
<dbReference type="SUPFAM" id="SSF50129">
    <property type="entry name" value="GroES-like"/>
    <property type="match status" value="1"/>
</dbReference>
<keyword evidence="3" id="KW-1185">Reference proteome</keyword>
<gene>
    <name evidence="2" type="ORF">E3O32_14735</name>
</gene>
<dbReference type="PANTHER" id="PTHR44013:SF1">
    <property type="entry name" value="ZINC-TYPE ALCOHOL DEHYDROGENASE-LIKE PROTEIN C16A3.02C"/>
    <property type="match status" value="1"/>
</dbReference>
<evidence type="ECO:0000313" key="3">
    <source>
        <dbReference type="Proteomes" id="UP000297643"/>
    </source>
</evidence>
<dbReference type="GO" id="GO:0016491">
    <property type="term" value="F:oxidoreductase activity"/>
    <property type="evidence" value="ECO:0007669"/>
    <property type="project" value="InterPro"/>
</dbReference>
<dbReference type="SUPFAM" id="SSF51735">
    <property type="entry name" value="NAD(P)-binding Rossmann-fold domains"/>
    <property type="match status" value="1"/>
</dbReference>
<dbReference type="PANTHER" id="PTHR44013">
    <property type="entry name" value="ZINC-TYPE ALCOHOL DEHYDROGENASE-LIKE PROTEIN C16A3.02C"/>
    <property type="match status" value="1"/>
</dbReference>
<evidence type="ECO:0000313" key="2">
    <source>
        <dbReference type="EMBL" id="TFC00709.1"/>
    </source>
</evidence>
<organism evidence="2 3">
    <name type="scientific">Cryobacterium mannosilyticum</name>
    <dbReference type="NCBI Taxonomy" id="1259190"/>
    <lineage>
        <taxon>Bacteria</taxon>
        <taxon>Bacillati</taxon>
        <taxon>Actinomycetota</taxon>
        <taxon>Actinomycetes</taxon>
        <taxon>Micrococcales</taxon>
        <taxon>Microbacteriaceae</taxon>
        <taxon>Cryobacterium</taxon>
    </lineage>
</organism>
<protein>
    <submittedName>
        <fullName evidence="2">NAD(P)-dependent alcohol dehydrogenase</fullName>
    </submittedName>
</protein>
<dbReference type="InterPro" id="IPR036291">
    <property type="entry name" value="NAD(P)-bd_dom_sf"/>
</dbReference>